<accession>A0ABZ1FRI5</accession>
<dbReference type="EMBL" id="CP109106">
    <property type="protein sequence ID" value="WSB72965.1"/>
    <property type="molecule type" value="Genomic_DNA"/>
</dbReference>
<dbReference type="Gene3D" id="3.40.50.620">
    <property type="entry name" value="HUPs"/>
    <property type="match status" value="2"/>
</dbReference>
<gene>
    <name evidence="3" type="ORF">OG863_36210</name>
</gene>
<name>A0ABZ1FRI5_9ACTN</name>
<protein>
    <submittedName>
        <fullName evidence="3">Universal stress protein</fullName>
    </submittedName>
</protein>
<feature type="domain" description="UspA" evidence="2">
    <location>
        <begin position="4"/>
        <end position="138"/>
    </location>
</feature>
<dbReference type="SUPFAM" id="SSF52402">
    <property type="entry name" value="Adenine nucleotide alpha hydrolases-like"/>
    <property type="match status" value="2"/>
</dbReference>
<dbReference type="Proteomes" id="UP001344251">
    <property type="component" value="Chromosome"/>
</dbReference>
<dbReference type="InterPro" id="IPR006016">
    <property type="entry name" value="UspA"/>
</dbReference>
<evidence type="ECO:0000256" key="1">
    <source>
        <dbReference type="ARBA" id="ARBA00008791"/>
    </source>
</evidence>
<comment type="similarity">
    <text evidence="1">Belongs to the universal stress protein A family.</text>
</comment>
<dbReference type="Pfam" id="PF00582">
    <property type="entry name" value="Usp"/>
    <property type="match status" value="2"/>
</dbReference>
<evidence type="ECO:0000259" key="2">
    <source>
        <dbReference type="Pfam" id="PF00582"/>
    </source>
</evidence>
<dbReference type="InterPro" id="IPR006015">
    <property type="entry name" value="Universal_stress_UspA"/>
</dbReference>
<dbReference type="PANTHER" id="PTHR46553">
    <property type="entry name" value="ADENINE NUCLEOTIDE ALPHA HYDROLASES-LIKE SUPERFAMILY PROTEIN"/>
    <property type="match status" value="1"/>
</dbReference>
<dbReference type="PRINTS" id="PR01438">
    <property type="entry name" value="UNVRSLSTRESS"/>
</dbReference>
<reference evidence="3 4" key="1">
    <citation type="submission" date="2022-10" db="EMBL/GenBank/DDBJ databases">
        <title>The complete genomes of actinobacterial strains from the NBC collection.</title>
        <authorList>
            <person name="Joergensen T.S."/>
            <person name="Alvarez Arevalo M."/>
            <person name="Sterndorff E.B."/>
            <person name="Faurdal D."/>
            <person name="Vuksanovic O."/>
            <person name="Mourched A.-S."/>
            <person name="Charusanti P."/>
            <person name="Shaw S."/>
            <person name="Blin K."/>
            <person name="Weber T."/>
        </authorList>
    </citation>
    <scope>NUCLEOTIDE SEQUENCE [LARGE SCALE GENOMIC DNA]</scope>
    <source>
        <strain evidence="3 4">NBC 01774</strain>
    </source>
</reference>
<sequence length="290" mass="30579">MEHPLTVGTDGSASALRSLDWAVDEAARRGLPLRIVHASRWERYEGTAPQGPERPGEQVLAENIVASAVEHARGRHADLTISAEVLADDPVTALLNEGLHATALVLGSRGRGEVAGLLLGSVGLAVAARARCPVIVVRGDEAALAGTHERVLLGVTDPADDLPAVRFAFRTAEARGCTLEAVCAWHRPAHEPPDAPPLPADARRYHEQQAAEVLADALTEAAGEHAMVRVHRALVEGPAHKVLVHRAAAADLLVVGAQRRHGHFGLRPGRVAHTALCHAACPVAVVPRHA</sequence>
<organism evidence="3 4">
    <name type="scientific">Streptomyces decoyicus</name>
    <dbReference type="NCBI Taxonomy" id="249567"/>
    <lineage>
        <taxon>Bacteria</taxon>
        <taxon>Bacillati</taxon>
        <taxon>Actinomycetota</taxon>
        <taxon>Actinomycetes</taxon>
        <taxon>Kitasatosporales</taxon>
        <taxon>Streptomycetaceae</taxon>
        <taxon>Streptomyces</taxon>
    </lineage>
</organism>
<evidence type="ECO:0000313" key="3">
    <source>
        <dbReference type="EMBL" id="WSB72965.1"/>
    </source>
</evidence>
<evidence type="ECO:0000313" key="4">
    <source>
        <dbReference type="Proteomes" id="UP001344251"/>
    </source>
</evidence>
<dbReference type="InterPro" id="IPR014729">
    <property type="entry name" value="Rossmann-like_a/b/a_fold"/>
</dbReference>
<dbReference type="PANTHER" id="PTHR46553:SF3">
    <property type="entry name" value="ADENINE NUCLEOTIDE ALPHA HYDROLASES-LIKE SUPERFAMILY PROTEIN"/>
    <property type="match status" value="1"/>
</dbReference>
<proteinExistence type="inferred from homology"/>
<keyword evidence="4" id="KW-1185">Reference proteome</keyword>
<feature type="domain" description="UspA" evidence="2">
    <location>
        <begin position="149"/>
        <end position="287"/>
    </location>
</feature>
<dbReference type="RefSeq" id="WP_326622557.1">
    <property type="nucleotide sequence ID" value="NZ_CP109106.1"/>
</dbReference>